<evidence type="ECO:0000256" key="2">
    <source>
        <dbReference type="ARBA" id="ARBA00022598"/>
    </source>
</evidence>
<dbReference type="PANTHER" id="PTHR45674">
    <property type="entry name" value="DNA LIGASE 1/3 FAMILY MEMBER"/>
    <property type="match status" value="1"/>
</dbReference>
<dbReference type="GO" id="GO:0006281">
    <property type="term" value="P:DNA repair"/>
    <property type="evidence" value="ECO:0007669"/>
    <property type="project" value="InterPro"/>
</dbReference>
<name>A0A191VB50_9ACTN</name>
<dbReference type="CDD" id="cd07970">
    <property type="entry name" value="OBF_DNA_ligase_LigC"/>
    <property type="match status" value="1"/>
</dbReference>
<feature type="region of interest" description="Disordered" evidence="4">
    <location>
        <begin position="1"/>
        <end position="22"/>
    </location>
</feature>
<proteinExistence type="inferred from homology"/>
<gene>
    <name evidence="6" type="ORF">Spa2297_34310</name>
</gene>
<dbReference type="EMBL" id="CP015867">
    <property type="protein sequence ID" value="ANJ12140.1"/>
    <property type="molecule type" value="Genomic_DNA"/>
</dbReference>
<dbReference type="Gene3D" id="2.40.50.140">
    <property type="entry name" value="Nucleic acid-binding proteins"/>
    <property type="match status" value="1"/>
</dbReference>
<comment type="catalytic activity">
    <reaction evidence="3">
        <text>ATP + (deoxyribonucleotide)n-3'-hydroxyl + 5'-phospho-(deoxyribonucleotide)m = (deoxyribonucleotide)n+m + AMP + diphosphate.</text>
        <dbReference type="EC" id="6.5.1.1"/>
    </reaction>
</comment>
<evidence type="ECO:0000256" key="3">
    <source>
        <dbReference type="ARBA" id="ARBA00034003"/>
    </source>
</evidence>
<comment type="similarity">
    <text evidence="1">Belongs to the ATP-dependent DNA ligase family.</text>
</comment>
<keyword evidence="2 6" id="KW-0436">Ligase</keyword>
<dbReference type="InterPro" id="IPR050191">
    <property type="entry name" value="ATP-dep_DNA_ligase"/>
</dbReference>
<accession>A0A191VB50</accession>
<dbReference type="Gene3D" id="3.30.470.30">
    <property type="entry name" value="DNA ligase/mRNA capping enzyme"/>
    <property type="match status" value="1"/>
</dbReference>
<dbReference type="AlphaFoldDB" id="A0A191VB50"/>
<dbReference type="InterPro" id="IPR012340">
    <property type="entry name" value="NA-bd_OB-fold"/>
</dbReference>
<evidence type="ECO:0000313" key="6">
    <source>
        <dbReference type="EMBL" id="ANJ12140.1"/>
    </source>
</evidence>
<sequence>MTWTLPEPMLTAPVASPDLPAGAAGEPKWDGYRAQLARYAGGRVLLRSRQGTDMTAAFPEVRQAALAQLPEDTGLDGELVVWESGRLAFERLQQRLARRRGAGALAAAQTWPAHLVVFDLVRLGDTDLTPRPYSARRAILEDLFAGMGLSAPFTLCPSTTDPATARAWLEWTSAGLEGLCFKRLSEPYRGGARAWAKYKVRATEDAVVGAVTGPPAAPRTLLLGRYDDAGLLRYAGRTTPLARPVARSLEGVLLPAAGGHPWTGRTFTAGWGSRDVLDVALVDPQLVVEVAVDVARDAVGRWRHPVRLHRIRPDLSAESVPPFGA</sequence>
<evidence type="ECO:0000256" key="1">
    <source>
        <dbReference type="ARBA" id="ARBA00007572"/>
    </source>
</evidence>
<keyword evidence="6" id="KW-0614">Plasmid</keyword>
<dbReference type="RefSeq" id="WP_064732468.1">
    <property type="nucleotide sequence ID" value="NZ_CP015867.1"/>
</dbReference>
<protein>
    <submittedName>
        <fullName evidence="6">ATP-dependent DNA ligase</fullName>
    </submittedName>
</protein>
<geneLocation type="plasmid" evidence="7">
    <name>pspa1</name>
</geneLocation>
<dbReference type="PROSITE" id="PS50160">
    <property type="entry name" value="DNA_LIGASE_A3"/>
    <property type="match status" value="1"/>
</dbReference>
<reference evidence="6 7" key="1">
    <citation type="submission" date="2016-05" db="EMBL/GenBank/DDBJ databases">
        <title>Non-Contiguous Finished Genome Sequence of Streptomyces parvulus 2297 Integrated Site-Specifically with Actinophage R4.</title>
        <authorList>
            <person name="Nishizawa T."/>
            <person name="Miura T."/>
            <person name="Harada C."/>
            <person name="Guo Y."/>
            <person name="Narisawa K."/>
            <person name="Ohta H."/>
            <person name="Takahashi H."/>
            <person name="Shirai M."/>
        </authorList>
    </citation>
    <scope>NUCLEOTIDE SEQUENCE [LARGE SCALE GENOMIC DNA]</scope>
    <source>
        <strain evidence="6 7">2297</strain>
        <plasmid evidence="7">pspa1</plasmid>
    </source>
</reference>
<dbReference type="KEGG" id="spav:Spa2297_34310"/>
<feature type="domain" description="ATP-dependent DNA ligase family profile" evidence="5">
    <location>
        <begin position="106"/>
        <end position="199"/>
    </location>
</feature>
<dbReference type="GO" id="GO:0005524">
    <property type="term" value="F:ATP binding"/>
    <property type="evidence" value="ECO:0007669"/>
    <property type="project" value="InterPro"/>
</dbReference>
<dbReference type="InterPro" id="IPR044117">
    <property type="entry name" value="OBF_LigC-like"/>
</dbReference>
<dbReference type="GO" id="GO:0003910">
    <property type="term" value="F:DNA ligase (ATP) activity"/>
    <property type="evidence" value="ECO:0007669"/>
    <property type="project" value="UniProtKB-EC"/>
</dbReference>
<dbReference type="SUPFAM" id="SSF56091">
    <property type="entry name" value="DNA ligase/mRNA capping enzyme, catalytic domain"/>
    <property type="match status" value="1"/>
</dbReference>
<evidence type="ECO:0000259" key="5">
    <source>
        <dbReference type="PROSITE" id="PS50160"/>
    </source>
</evidence>
<dbReference type="PANTHER" id="PTHR45674:SF4">
    <property type="entry name" value="DNA LIGASE 1"/>
    <property type="match status" value="1"/>
</dbReference>
<evidence type="ECO:0000256" key="4">
    <source>
        <dbReference type="SAM" id="MobiDB-lite"/>
    </source>
</evidence>
<dbReference type="Pfam" id="PF01068">
    <property type="entry name" value="DNA_ligase_A_M"/>
    <property type="match status" value="1"/>
</dbReference>
<organism evidence="6 7">
    <name type="scientific">Streptomyces parvulus</name>
    <dbReference type="NCBI Taxonomy" id="146923"/>
    <lineage>
        <taxon>Bacteria</taxon>
        <taxon>Bacillati</taxon>
        <taxon>Actinomycetota</taxon>
        <taxon>Actinomycetes</taxon>
        <taxon>Kitasatosporales</taxon>
        <taxon>Streptomycetaceae</taxon>
        <taxon>Streptomyces</taxon>
    </lineage>
</organism>
<dbReference type="GeneID" id="91309976"/>
<dbReference type="GO" id="GO:0006310">
    <property type="term" value="P:DNA recombination"/>
    <property type="evidence" value="ECO:0007669"/>
    <property type="project" value="InterPro"/>
</dbReference>
<dbReference type="InterPro" id="IPR012310">
    <property type="entry name" value="DNA_ligase_ATP-dep_cent"/>
</dbReference>
<evidence type="ECO:0000313" key="7">
    <source>
        <dbReference type="Proteomes" id="UP000078468"/>
    </source>
</evidence>
<dbReference type="Proteomes" id="UP000078468">
    <property type="component" value="Plasmid pspa1"/>
</dbReference>